<feature type="coiled-coil region" evidence="1">
    <location>
        <begin position="15"/>
        <end position="45"/>
    </location>
</feature>
<evidence type="ECO:0000313" key="4">
    <source>
        <dbReference type="Proteomes" id="UP000001491"/>
    </source>
</evidence>
<sequence length="98" mass="11269">MKEKIIKELVKIYDHEQKKLENKSLEELNEILEQAKEDKIRLKSNPNKFFYIKSLPKPKEVKTTTSTKAGAIVFIAFVLTLLLAGALFFIIAFTNNRG</sequence>
<dbReference type="EMBL" id="FM864216">
    <property type="protein sequence ID" value="CAT04788.1"/>
    <property type="molecule type" value="Genomic_DNA"/>
</dbReference>
<keyword evidence="2" id="KW-1133">Transmembrane helix</keyword>
<organism evidence="3 4">
    <name type="scientific">Mesomycoplasma conjunctivae (strain ATCC 25834 / NCTC 10147 / HRC/581)</name>
    <name type="common">Mycoplasma conjunctivae</name>
    <dbReference type="NCBI Taxonomy" id="572263"/>
    <lineage>
        <taxon>Bacteria</taxon>
        <taxon>Bacillati</taxon>
        <taxon>Mycoplasmatota</taxon>
        <taxon>Mycoplasmoidales</taxon>
        <taxon>Metamycoplasmataceae</taxon>
        <taxon>Mesomycoplasma</taxon>
    </lineage>
</organism>
<keyword evidence="2" id="KW-0472">Membrane</keyword>
<accession>C5J5Q7</accession>
<evidence type="ECO:0000313" key="3">
    <source>
        <dbReference type="EMBL" id="CAT04788.1"/>
    </source>
</evidence>
<dbReference type="KEGG" id="mco:MCJ_001060"/>
<reference evidence="4" key="1">
    <citation type="journal article" date="2009" name="BMC Bioinformatics">
        <title>The Mycoplasma conjunctivae genome sequencing, annotation and analysis.</title>
        <authorList>
            <person name="Calderon-Copete S.P."/>
            <person name="Wigger G."/>
            <person name="Wunderlin C."/>
            <person name="Schmidheini T."/>
            <person name="Frey J."/>
            <person name="Quail M.A."/>
            <person name="Falquet L."/>
        </authorList>
    </citation>
    <scope>NUCLEOTIDE SEQUENCE [LARGE SCALE GENOMIC DNA]</scope>
    <source>
        <strain evidence="4">ATCC 25834 / NCTC 10147 / HRC/581</strain>
    </source>
</reference>
<keyword evidence="4" id="KW-1185">Reference proteome</keyword>
<feature type="transmembrane region" description="Helical" evidence="2">
    <location>
        <begin position="69"/>
        <end position="93"/>
    </location>
</feature>
<dbReference type="eggNOG" id="ENOG5031YRV">
    <property type="taxonomic scope" value="Bacteria"/>
</dbReference>
<gene>
    <name evidence="3" type="ordered locus">MCJ_001060</name>
</gene>
<keyword evidence="1" id="KW-0175">Coiled coil</keyword>
<evidence type="ECO:0000256" key="1">
    <source>
        <dbReference type="SAM" id="Coils"/>
    </source>
</evidence>
<dbReference type="HOGENOM" id="CLU_2330703_0_0_14"/>
<dbReference type="Proteomes" id="UP000001491">
    <property type="component" value="Chromosome"/>
</dbReference>
<name>C5J5Q7_MESCH</name>
<evidence type="ECO:0000256" key="2">
    <source>
        <dbReference type="SAM" id="Phobius"/>
    </source>
</evidence>
<protein>
    <submittedName>
        <fullName evidence="3">Uncharacterized protein</fullName>
    </submittedName>
</protein>
<dbReference type="AlphaFoldDB" id="C5J5Q7"/>
<keyword evidence="2" id="KW-0812">Transmembrane</keyword>
<proteinExistence type="predicted"/>